<feature type="transmembrane region" description="Helical" evidence="5">
    <location>
        <begin position="191"/>
        <end position="214"/>
    </location>
</feature>
<keyword evidence="2 5" id="KW-0812">Transmembrane</keyword>
<protein>
    <submittedName>
        <fullName evidence="7">YIP1 family protein</fullName>
    </submittedName>
</protein>
<keyword evidence="4 5" id="KW-0472">Membrane</keyword>
<feature type="transmembrane region" description="Helical" evidence="5">
    <location>
        <begin position="156"/>
        <end position="179"/>
    </location>
</feature>
<evidence type="ECO:0000256" key="5">
    <source>
        <dbReference type="SAM" id="Phobius"/>
    </source>
</evidence>
<comment type="subcellular location">
    <subcellularLocation>
        <location evidence="1">Membrane</location>
        <topology evidence="1">Multi-pass membrane protein</topology>
    </subcellularLocation>
</comment>
<organism evidence="7 8">
    <name type="scientific">Candidatus Naiadarchaeum limnaeum</name>
    <dbReference type="NCBI Taxonomy" id="2756139"/>
    <lineage>
        <taxon>Archaea</taxon>
        <taxon>Candidatus Undinarchaeota</taxon>
        <taxon>Candidatus Undinarchaeia</taxon>
        <taxon>Candidatus Naiadarchaeales</taxon>
        <taxon>Candidatus Naiadarchaeaceae</taxon>
        <taxon>Candidatus Naiadarchaeum</taxon>
    </lineage>
</organism>
<evidence type="ECO:0000259" key="6">
    <source>
        <dbReference type="Pfam" id="PF04893"/>
    </source>
</evidence>
<dbReference type="GO" id="GO:0016020">
    <property type="term" value="C:membrane"/>
    <property type="evidence" value="ECO:0007669"/>
    <property type="project" value="UniProtKB-SubCell"/>
</dbReference>
<sequence length="217" mass="23762">MISLRIIPKIIFKPGEAFEELKGNITGEDGVIIFLIVSVVSLLTFGFFTKLLGINIMAVQFGFGTILNLGNAILFLGIEFFSLVLIAYIANLIALKLGGSGEFYETFSFFCYAKSLNFVQATASIVVNVWLYLKVLETISALNTGNILEPTYLSQLAQIIPMLFIIFSLWLIYIMANAISTAHNISKLKGFAAVIITNFITGAAIFVILNLAGIRLV</sequence>
<comment type="caution">
    <text evidence="7">The sequence shown here is derived from an EMBL/GenBank/DDBJ whole genome shotgun (WGS) entry which is preliminary data.</text>
</comment>
<evidence type="ECO:0000256" key="3">
    <source>
        <dbReference type="ARBA" id="ARBA00022989"/>
    </source>
</evidence>
<dbReference type="InterPro" id="IPR006977">
    <property type="entry name" value="Yip1_dom"/>
</dbReference>
<feature type="transmembrane region" description="Helical" evidence="5">
    <location>
        <begin position="116"/>
        <end position="136"/>
    </location>
</feature>
<feature type="transmembrane region" description="Helical" evidence="5">
    <location>
        <begin position="31"/>
        <end position="52"/>
    </location>
</feature>
<keyword evidence="8" id="KW-1185">Reference proteome</keyword>
<evidence type="ECO:0000313" key="8">
    <source>
        <dbReference type="Proteomes" id="UP000646946"/>
    </source>
</evidence>
<feature type="domain" description="Yip1" evidence="6">
    <location>
        <begin position="10"/>
        <end position="208"/>
    </location>
</feature>
<gene>
    <name evidence="7" type="ORF">H1016_04720</name>
</gene>
<feature type="transmembrane region" description="Helical" evidence="5">
    <location>
        <begin position="72"/>
        <end position="95"/>
    </location>
</feature>
<keyword evidence="3 5" id="KW-1133">Transmembrane helix</keyword>
<dbReference type="Pfam" id="PF04893">
    <property type="entry name" value="Yip1"/>
    <property type="match status" value="1"/>
</dbReference>
<dbReference type="AlphaFoldDB" id="A0A832V228"/>
<accession>A0A832V228</accession>
<reference evidence="7 8" key="1">
    <citation type="journal article" name="Nat. Commun.">
        <title>Undinarchaeota illuminate DPANN phylogeny and the impact of gene transfer on archaeal evolution.</title>
        <authorList>
            <person name="Dombrowski N."/>
            <person name="Williams T.A."/>
            <person name="Sun J."/>
            <person name="Woodcroft B.J."/>
            <person name="Lee J.H."/>
            <person name="Minh B.Q."/>
            <person name="Rinke C."/>
            <person name="Spang A."/>
        </authorList>
    </citation>
    <scope>NUCLEOTIDE SEQUENCE [LARGE SCALE GENOMIC DNA]</scope>
    <source>
        <strain evidence="7">MAG_bin1129</strain>
    </source>
</reference>
<evidence type="ECO:0000256" key="2">
    <source>
        <dbReference type="ARBA" id="ARBA00022692"/>
    </source>
</evidence>
<evidence type="ECO:0000313" key="7">
    <source>
        <dbReference type="EMBL" id="HIK00813.1"/>
    </source>
</evidence>
<name>A0A832V228_9ARCH</name>
<evidence type="ECO:0000256" key="1">
    <source>
        <dbReference type="ARBA" id="ARBA00004141"/>
    </source>
</evidence>
<evidence type="ECO:0000256" key="4">
    <source>
        <dbReference type="ARBA" id="ARBA00023136"/>
    </source>
</evidence>
<proteinExistence type="predicted"/>
<dbReference type="EMBL" id="DVAB01000038">
    <property type="protein sequence ID" value="HIK00813.1"/>
    <property type="molecule type" value="Genomic_DNA"/>
</dbReference>
<dbReference type="Proteomes" id="UP000646946">
    <property type="component" value="Unassembled WGS sequence"/>
</dbReference>